<dbReference type="Pfam" id="PF08713">
    <property type="entry name" value="DNA_alkylation"/>
    <property type="match status" value="1"/>
</dbReference>
<dbReference type="EMBL" id="CACRUX010000067">
    <property type="protein sequence ID" value="VYU36907.1"/>
    <property type="molecule type" value="Genomic_DNA"/>
</dbReference>
<reference evidence="1" key="1">
    <citation type="submission" date="2019-11" db="EMBL/GenBank/DDBJ databases">
        <authorList>
            <person name="Feng L."/>
        </authorList>
    </citation>
    <scope>NUCLEOTIDE SEQUENCE</scope>
    <source>
        <strain evidence="1">VrattiLFYP33</strain>
    </source>
</reference>
<dbReference type="InterPro" id="IPR014825">
    <property type="entry name" value="DNA_alkylation"/>
</dbReference>
<dbReference type="InterPro" id="IPR016024">
    <property type="entry name" value="ARM-type_fold"/>
</dbReference>
<dbReference type="SUPFAM" id="SSF48371">
    <property type="entry name" value="ARM repeat"/>
    <property type="match status" value="1"/>
</dbReference>
<proteinExistence type="predicted"/>
<name>A0A6N3EH23_9FIRM</name>
<sequence length="238" mass="27754">MAIDITKELLALQDLAYKEYTGKVNPVVPQEKVIGIRVPKLRQLAKKLLKEAKTDDTQIRIFMARLPHKYFEENLLHAILLSEIQDFDQLIEDVERFLPYVEDWGTCDTISPKISAQHTKELEPLAFKWLKDSHPYTIRFGICVFMSYFLGDLFKTKQADAIASIRSDEYYVNMMTAWYFATALAFNYDEVVPYLETQHLDDWTHNKAIQKAVESRRITPEQKAYLKSLRIPAKKSVD</sequence>
<dbReference type="RefSeq" id="WP_156705382.1">
    <property type="nucleotide sequence ID" value="NZ_CACRUX010000067.1"/>
</dbReference>
<dbReference type="PANTHER" id="PTHR34070:SF1">
    <property type="entry name" value="DNA ALKYLATION REPAIR PROTEIN"/>
    <property type="match status" value="1"/>
</dbReference>
<dbReference type="CDD" id="cd06561">
    <property type="entry name" value="AlkD_like"/>
    <property type="match status" value="1"/>
</dbReference>
<dbReference type="AlphaFoldDB" id="A0A6N3EH23"/>
<dbReference type="Gene3D" id="1.25.10.90">
    <property type="match status" value="1"/>
</dbReference>
<evidence type="ECO:0000313" key="1">
    <source>
        <dbReference type="EMBL" id="VYU36907.1"/>
    </source>
</evidence>
<accession>A0A6N3EH23</accession>
<protein>
    <submittedName>
        <fullName evidence="1">DNA alkylation repair enzyme</fullName>
    </submittedName>
</protein>
<dbReference type="PANTHER" id="PTHR34070">
    <property type="entry name" value="ARMADILLO-TYPE FOLD"/>
    <property type="match status" value="1"/>
</dbReference>
<gene>
    <name evidence="1" type="ORF">VRLFYP33_01857</name>
</gene>
<organism evidence="1">
    <name type="scientific">Veillonella ratti</name>
    <dbReference type="NCBI Taxonomy" id="103892"/>
    <lineage>
        <taxon>Bacteria</taxon>
        <taxon>Bacillati</taxon>
        <taxon>Bacillota</taxon>
        <taxon>Negativicutes</taxon>
        <taxon>Veillonellales</taxon>
        <taxon>Veillonellaceae</taxon>
        <taxon>Veillonella</taxon>
    </lineage>
</organism>